<reference evidence="1" key="1">
    <citation type="submission" date="2014-06" db="EMBL/GenBank/DDBJ databases">
        <authorList>
            <person name="Strain E.A."/>
            <person name="Allard M.W."/>
            <person name="Payne J.S."/>
            <person name="Evans P.S."/>
            <person name="Timme R."/>
        </authorList>
    </citation>
    <scope>NUCLEOTIDE SEQUENCE</scope>
    <source>
        <plasmid evidence="1">pCFSAN012622</plasmid>
    </source>
</reference>
<gene>
    <name evidence="1" type="ORF">GJ28_22525</name>
</gene>
<organism evidence="1">
    <name type="scientific">Salmonella enterica subsp. enterica serovar Give</name>
    <dbReference type="NCBI Taxonomy" id="46626"/>
    <lineage>
        <taxon>Bacteria</taxon>
        <taxon>Pseudomonadati</taxon>
        <taxon>Pseudomonadota</taxon>
        <taxon>Gammaproteobacteria</taxon>
        <taxon>Enterobacterales</taxon>
        <taxon>Enterobacteriaceae</taxon>
        <taxon>Salmonella</taxon>
    </lineage>
</organism>
<dbReference type="RefSeq" id="WP_031570237.1">
    <property type="nucleotide sequence ID" value="NZ_CP075038.1"/>
</dbReference>
<accession>A0A8E7KF18</accession>
<dbReference type="AlphaFoldDB" id="A0A8E7KF18"/>
<evidence type="ECO:0000313" key="1">
    <source>
        <dbReference type="EMBL" id="QVY01400.1"/>
    </source>
</evidence>
<name>A0A8E7KF18_SALET</name>
<sequence>MKDYLLEAVSGDNDPRIVHNSDGLAFYVKQLKDAGKPVNVMMLNPNATGIHVTDVIQELNDTFRQMSGLLCGHSHPENAPATVRRV</sequence>
<reference evidence="1" key="2">
    <citation type="journal article" date="2015" name="Genome Announc.">
        <title>Draft Genome Sequence of Salmonella enterica subsp. enterica Serovar Give, Isolated from an Imported Chili Powder Product.</title>
        <authorList>
            <person name="Wang H."/>
            <person name="Chen Y."/>
            <person name="Ayers S."/>
            <person name="Melka D."/>
            <person name="Laasri A."/>
            <person name="Payne J.S."/>
            <person name="Zheng J."/>
            <person name="Son I."/>
            <person name="Timme R."/>
            <person name="Kastanis G."/>
            <person name="Hammack T.S."/>
            <person name="Strain E."/>
            <person name="Allard M.W."/>
            <person name="Evans P.S."/>
            <person name="Brown E.W."/>
        </authorList>
    </citation>
    <scope>NUCLEOTIDE SEQUENCE</scope>
    <source>
        <plasmid evidence="1">pCFSAN012622</plasmid>
    </source>
</reference>
<proteinExistence type="predicted"/>
<protein>
    <submittedName>
        <fullName evidence="1">Uncharacterized protein</fullName>
    </submittedName>
</protein>
<reference evidence="1" key="3">
    <citation type="submission" date="2021-05" db="EMBL/GenBank/DDBJ databases">
        <title>Whole genome PacBio Sequel sequence of Salmonella enterica subsp. enterica.</title>
        <authorList>
            <person name="Hoffmann M."/>
            <person name="Balkey M."/>
            <person name="Luo Y."/>
        </authorList>
    </citation>
    <scope>NUCLEOTIDE SEQUENCE</scope>
    <source>
        <plasmid evidence="1">pCFSAN012622</plasmid>
    </source>
</reference>
<dbReference type="EMBL" id="CP075038">
    <property type="protein sequence ID" value="QVY01400.1"/>
    <property type="molecule type" value="Genomic_DNA"/>
</dbReference>
<geneLocation type="plasmid" evidence="1">
    <name>pCFSAN012622</name>
</geneLocation>
<keyword evidence="1" id="KW-0614">Plasmid</keyword>